<sequence length="112" mass="11938">MAVMQKVSIEALARQQLERATASGRNAADTVVGGHERVLRQTVIGMLAGAELGEHENPGEASVYVLKGSVRLVAGDEEWDARTGDLLRIPDVRHSLVALADSAVLLTVAKRP</sequence>
<dbReference type="Pfam" id="PF07883">
    <property type="entry name" value="Cupin_2"/>
    <property type="match status" value="1"/>
</dbReference>
<dbReference type="STRING" id="710421.Mycch_2695"/>
<dbReference type="PANTHER" id="PTHR37694:SF1">
    <property type="entry name" value="SLR8022 PROTEIN"/>
    <property type="match status" value="1"/>
</dbReference>
<dbReference type="Proteomes" id="UP000006057">
    <property type="component" value="Chromosome"/>
</dbReference>
<dbReference type="InterPro" id="IPR011051">
    <property type="entry name" value="RmlC_Cupin_sf"/>
</dbReference>
<dbReference type="CDD" id="cd02230">
    <property type="entry name" value="cupin_HP0902-like"/>
    <property type="match status" value="1"/>
</dbReference>
<dbReference type="AlphaFoldDB" id="I4BJK1"/>
<organism evidence="2 3">
    <name type="scientific">Mycolicibacterium chubuense (strain NBB4)</name>
    <name type="common">Mycobacterium chubuense</name>
    <dbReference type="NCBI Taxonomy" id="710421"/>
    <lineage>
        <taxon>Bacteria</taxon>
        <taxon>Bacillati</taxon>
        <taxon>Actinomycetota</taxon>
        <taxon>Actinomycetes</taxon>
        <taxon>Mycobacteriales</taxon>
        <taxon>Mycobacteriaceae</taxon>
        <taxon>Mycolicibacterium</taxon>
    </lineage>
</organism>
<gene>
    <name evidence="2" type="ordered locus">Mycch_2695</name>
</gene>
<reference evidence="2 3" key="1">
    <citation type="submission" date="2012-06" db="EMBL/GenBank/DDBJ databases">
        <title>Complete sequence of chromosome of Mycobacterium chubuense NBB4.</title>
        <authorList>
            <consortium name="US DOE Joint Genome Institute"/>
            <person name="Lucas S."/>
            <person name="Han J."/>
            <person name="Lapidus A."/>
            <person name="Cheng J.-F."/>
            <person name="Goodwin L."/>
            <person name="Pitluck S."/>
            <person name="Peters L."/>
            <person name="Mikhailova N."/>
            <person name="Teshima H."/>
            <person name="Detter J.C."/>
            <person name="Han C."/>
            <person name="Tapia R."/>
            <person name="Land M."/>
            <person name="Hauser L."/>
            <person name="Kyrpides N."/>
            <person name="Ivanova N."/>
            <person name="Pagani I."/>
            <person name="Mattes T."/>
            <person name="Holmes A."/>
            <person name="Rutledge P."/>
            <person name="Paulsen I."/>
            <person name="Coleman N."/>
            <person name="Woyke T."/>
        </authorList>
    </citation>
    <scope>NUCLEOTIDE SEQUENCE [LARGE SCALE GENOMIC DNA]</scope>
    <source>
        <strain evidence="2 3">NBB4</strain>
    </source>
</reference>
<accession>I4BJK1</accession>
<dbReference type="HOGENOM" id="CLU_141675_1_0_11"/>
<feature type="domain" description="Cupin type-2" evidence="1">
    <location>
        <begin position="46"/>
        <end position="105"/>
    </location>
</feature>
<dbReference type="EMBL" id="CP003053">
    <property type="protein sequence ID" value="AFM17458.1"/>
    <property type="molecule type" value="Genomic_DNA"/>
</dbReference>
<dbReference type="SUPFAM" id="SSF51182">
    <property type="entry name" value="RmlC-like cupins"/>
    <property type="match status" value="1"/>
</dbReference>
<keyword evidence="3" id="KW-1185">Reference proteome</keyword>
<dbReference type="Gene3D" id="2.60.120.10">
    <property type="entry name" value="Jelly Rolls"/>
    <property type="match status" value="1"/>
</dbReference>
<dbReference type="eggNOG" id="COG1917">
    <property type="taxonomic scope" value="Bacteria"/>
</dbReference>
<proteinExistence type="predicted"/>
<evidence type="ECO:0000313" key="3">
    <source>
        <dbReference type="Proteomes" id="UP000006057"/>
    </source>
</evidence>
<dbReference type="KEGG" id="mcb:Mycch_2695"/>
<name>I4BJK1_MYCCN</name>
<evidence type="ECO:0000259" key="1">
    <source>
        <dbReference type="Pfam" id="PF07883"/>
    </source>
</evidence>
<dbReference type="PANTHER" id="PTHR37694">
    <property type="entry name" value="SLR8022 PROTEIN"/>
    <property type="match status" value="1"/>
</dbReference>
<protein>
    <recommendedName>
        <fullName evidence="1">Cupin type-2 domain-containing protein</fullName>
    </recommendedName>
</protein>
<dbReference type="InterPro" id="IPR013096">
    <property type="entry name" value="Cupin_2"/>
</dbReference>
<dbReference type="InterPro" id="IPR014710">
    <property type="entry name" value="RmlC-like_jellyroll"/>
</dbReference>
<evidence type="ECO:0000313" key="2">
    <source>
        <dbReference type="EMBL" id="AFM17458.1"/>
    </source>
</evidence>
<dbReference type="PATRIC" id="fig|710421.3.peg.2680"/>